<sequence length="406" mass="47548">MAPRTRNVGRKRKERSPIVEFPPEDAMELIDLTVSKIVETAEEGESSKHNQWRRQKKASHPSTIQRLQRVQQLRYTIPREHFKRSMMPAGRGCHLGRAVVVGTGLKKLVDFPAMGPCSRVVPGSVIEKHFLDQLGCDCLKNSWEEVKVWFDYTGGTKRNEWWNIDELRYFAKSGRDPALDKKCKLVMRQALKTIGRTSHIYCSTTVVFLAIAHVDPELENLRPDWHAWCANEIRFRLRHSKTDKHNKLSYGYTKAKFREGWQAVVELVTRDFLARQASRLQQQSQVLQLEYSSDAKNAFAETKVVWDAKRGELIAERERLRTELEEAQSLEEVLRQERWQAQEEAMQAEMREGALRDKHEKLQWEYSSQKEEWEARNQKLGEDISVLHEESMRITTREGKYKFTIH</sequence>
<evidence type="ECO:0000256" key="2">
    <source>
        <dbReference type="SAM" id="MobiDB-lite"/>
    </source>
</evidence>
<gene>
    <name evidence="3" type="ORF">R1sor_016857</name>
</gene>
<proteinExistence type="predicted"/>
<feature type="region of interest" description="Disordered" evidence="2">
    <location>
        <begin position="1"/>
        <end position="20"/>
    </location>
</feature>
<comment type="caution">
    <text evidence="3">The sequence shown here is derived from an EMBL/GenBank/DDBJ whole genome shotgun (WGS) entry which is preliminary data.</text>
</comment>
<reference evidence="3 4" key="1">
    <citation type="submission" date="2024-09" db="EMBL/GenBank/DDBJ databases">
        <title>Chromosome-scale assembly of Riccia sorocarpa.</title>
        <authorList>
            <person name="Paukszto L."/>
        </authorList>
    </citation>
    <scope>NUCLEOTIDE SEQUENCE [LARGE SCALE GENOMIC DNA]</scope>
    <source>
        <strain evidence="3">LP-2024</strain>
        <tissue evidence="3">Aerial parts of the thallus</tissue>
    </source>
</reference>
<feature type="region of interest" description="Disordered" evidence="2">
    <location>
        <begin position="41"/>
        <end position="63"/>
    </location>
</feature>
<feature type="compositionally biased region" description="Basic residues" evidence="2">
    <location>
        <begin position="50"/>
        <end position="59"/>
    </location>
</feature>
<dbReference type="EMBL" id="JBJQOH010000004">
    <property type="protein sequence ID" value="KAL3690548.1"/>
    <property type="molecule type" value="Genomic_DNA"/>
</dbReference>
<evidence type="ECO:0000256" key="1">
    <source>
        <dbReference type="SAM" id="Coils"/>
    </source>
</evidence>
<keyword evidence="1" id="KW-0175">Coiled coil</keyword>
<feature type="coiled-coil region" evidence="1">
    <location>
        <begin position="270"/>
        <end position="344"/>
    </location>
</feature>
<protein>
    <submittedName>
        <fullName evidence="3">Uncharacterized protein</fullName>
    </submittedName>
</protein>
<accession>A0ABD3HGM5</accession>
<keyword evidence="4" id="KW-1185">Reference proteome</keyword>
<dbReference type="Proteomes" id="UP001633002">
    <property type="component" value="Unassembled WGS sequence"/>
</dbReference>
<organism evidence="3 4">
    <name type="scientific">Riccia sorocarpa</name>
    <dbReference type="NCBI Taxonomy" id="122646"/>
    <lineage>
        <taxon>Eukaryota</taxon>
        <taxon>Viridiplantae</taxon>
        <taxon>Streptophyta</taxon>
        <taxon>Embryophyta</taxon>
        <taxon>Marchantiophyta</taxon>
        <taxon>Marchantiopsida</taxon>
        <taxon>Marchantiidae</taxon>
        <taxon>Marchantiales</taxon>
        <taxon>Ricciaceae</taxon>
        <taxon>Riccia</taxon>
    </lineage>
</organism>
<name>A0ABD3HGM5_9MARC</name>
<evidence type="ECO:0000313" key="3">
    <source>
        <dbReference type="EMBL" id="KAL3690548.1"/>
    </source>
</evidence>
<evidence type="ECO:0000313" key="4">
    <source>
        <dbReference type="Proteomes" id="UP001633002"/>
    </source>
</evidence>
<dbReference type="AlphaFoldDB" id="A0ABD3HGM5"/>